<dbReference type="GO" id="GO:0005794">
    <property type="term" value="C:Golgi apparatus"/>
    <property type="evidence" value="ECO:0007669"/>
    <property type="project" value="UniProtKB-SubCell"/>
</dbReference>
<keyword evidence="5" id="KW-0968">Cytoplasmic vesicle</keyword>
<organism evidence="8 9">
    <name type="scientific">Vanilla planifolia</name>
    <name type="common">Vanilla</name>
    <dbReference type="NCBI Taxonomy" id="51239"/>
    <lineage>
        <taxon>Eukaryota</taxon>
        <taxon>Viridiplantae</taxon>
        <taxon>Streptophyta</taxon>
        <taxon>Embryophyta</taxon>
        <taxon>Tracheophyta</taxon>
        <taxon>Spermatophyta</taxon>
        <taxon>Magnoliopsida</taxon>
        <taxon>Liliopsida</taxon>
        <taxon>Asparagales</taxon>
        <taxon>Orchidaceae</taxon>
        <taxon>Vanilloideae</taxon>
        <taxon>Vanilleae</taxon>
        <taxon>Vanilla</taxon>
    </lineage>
</organism>
<feature type="compositionally biased region" description="Polar residues" evidence="6">
    <location>
        <begin position="256"/>
        <end position="267"/>
    </location>
</feature>
<accession>A0A835RRI6</accession>
<dbReference type="GO" id="GO:0006897">
    <property type="term" value="P:endocytosis"/>
    <property type="evidence" value="ECO:0007669"/>
    <property type="project" value="TreeGrafter"/>
</dbReference>
<evidence type="ECO:0000256" key="2">
    <source>
        <dbReference type="ARBA" id="ARBA00004555"/>
    </source>
</evidence>
<dbReference type="AlphaFoldDB" id="A0A835RRI6"/>
<dbReference type="Gene3D" id="1.25.40.90">
    <property type="match status" value="1"/>
</dbReference>
<dbReference type="GO" id="GO:0005768">
    <property type="term" value="C:endosome"/>
    <property type="evidence" value="ECO:0007669"/>
    <property type="project" value="TreeGrafter"/>
</dbReference>
<dbReference type="PANTHER" id="PTHR12276:SF45">
    <property type="entry name" value="CLATHRIN INTERACTOR 1"/>
    <property type="match status" value="1"/>
</dbReference>
<evidence type="ECO:0000256" key="5">
    <source>
        <dbReference type="ARBA" id="ARBA00023329"/>
    </source>
</evidence>
<dbReference type="OrthoDB" id="4033880at2759"/>
<comment type="caution">
    <text evidence="8">The sequence shown here is derived from an EMBL/GenBank/DDBJ whole genome shotgun (WGS) entry which is preliminary data.</text>
</comment>
<dbReference type="SUPFAM" id="SSF48464">
    <property type="entry name" value="ENTH/VHS domain"/>
    <property type="match status" value="1"/>
</dbReference>
<evidence type="ECO:0000259" key="7">
    <source>
        <dbReference type="PROSITE" id="PS50942"/>
    </source>
</evidence>
<name>A0A835RRI6_VANPL</name>
<dbReference type="Pfam" id="PF01417">
    <property type="entry name" value="ENTH"/>
    <property type="match status" value="1"/>
</dbReference>
<proteinExistence type="inferred from homology"/>
<dbReference type="SMART" id="SM00273">
    <property type="entry name" value="ENTH"/>
    <property type="match status" value="1"/>
</dbReference>
<dbReference type="GO" id="GO:0030276">
    <property type="term" value="F:clathrin binding"/>
    <property type="evidence" value="ECO:0007669"/>
    <property type="project" value="TreeGrafter"/>
</dbReference>
<dbReference type="EMBL" id="JADCNM010000003">
    <property type="protein sequence ID" value="KAG0490652.1"/>
    <property type="molecule type" value="Genomic_DNA"/>
</dbReference>
<gene>
    <name evidence="8" type="ORF">HPP92_007515</name>
</gene>
<protein>
    <recommendedName>
        <fullName evidence="7">ENTH domain-containing protein</fullName>
    </recommendedName>
</protein>
<comment type="subcellular location">
    <subcellularLocation>
        <location evidence="1">Cytoplasmic vesicle</location>
        <location evidence="1">Clathrin-coated vesicle</location>
    </subcellularLocation>
    <subcellularLocation>
        <location evidence="2">Golgi apparatus</location>
    </subcellularLocation>
</comment>
<evidence type="ECO:0000256" key="6">
    <source>
        <dbReference type="SAM" id="MobiDB-lite"/>
    </source>
</evidence>
<evidence type="ECO:0000313" key="9">
    <source>
        <dbReference type="Proteomes" id="UP000639772"/>
    </source>
</evidence>
<evidence type="ECO:0000256" key="3">
    <source>
        <dbReference type="ARBA" id="ARBA00010130"/>
    </source>
</evidence>
<dbReference type="GO" id="GO:0005543">
    <property type="term" value="F:phospholipid binding"/>
    <property type="evidence" value="ECO:0007669"/>
    <property type="project" value="TreeGrafter"/>
</dbReference>
<dbReference type="GO" id="GO:0030125">
    <property type="term" value="C:clathrin vesicle coat"/>
    <property type="evidence" value="ECO:0007669"/>
    <property type="project" value="TreeGrafter"/>
</dbReference>
<comment type="similarity">
    <text evidence="3">Belongs to the epsin family.</text>
</comment>
<dbReference type="CDD" id="cd03571">
    <property type="entry name" value="ENTH"/>
    <property type="match status" value="1"/>
</dbReference>
<dbReference type="FunFam" id="1.25.40.90:FF:000006">
    <property type="entry name" value="Clathrin interactor 1"/>
    <property type="match status" value="1"/>
</dbReference>
<evidence type="ECO:0000313" key="8">
    <source>
        <dbReference type="EMBL" id="KAG0490652.1"/>
    </source>
</evidence>
<dbReference type="InterPro" id="IPR008942">
    <property type="entry name" value="ENTH_VHS"/>
</dbReference>
<feature type="compositionally biased region" description="Low complexity" evidence="6">
    <location>
        <begin position="175"/>
        <end position="185"/>
    </location>
</feature>
<dbReference type="Proteomes" id="UP000639772">
    <property type="component" value="Chromosome 3"/>
</dbReference>
<feature type="region of interest" description="Disordered" evidence="6">
    <location>
        <begin position="175"/>
        <end position="292"/>
    </location>
</feature>
<reference evidence="8 9" key="1">
    <citation type="journal article" date="2020" name="Nat. Food">
        <title>A phased Vanilla planifolia genome enables genetic improvement of flavour and production.</title>
        <authorList>
            <person name="Hasing T."/>
            <person name="Tang H."/>
            <person name="Brym M."/>
            <person name="Khazi F."/>
            <person name="Huang T."/>
            <person name="Chambers A.H."/>
        </authorList>
    </citation>
    <scope>NUCLEOTIDE SEQUENCE [LARGE SCALE GENOMIC DNA]</scope>
    <source>
        <tissue evidence="8">Leaf</tissue>
    </source>
</reference>
<feature type="compositionally biased region" description="Basic and acidic residues" evidence="6">
    <location>
        <begin position="197"/>
        <end position="245"/>
    </location>
</feature>
<keyword evidence="4" id="KW-0333">Golgi apparatus</keyword>
<dbReference type="PANTHER" id="PTHR12276">
    <property type="entry name" value="EPSIN/ENT-RELATED"/>
    <property type="match status" value="1"/>
</dbReference>
<feature type="domain" description="ENTH" evidence="7">
    <location>
        <begin position="20"/>
        <end position="152"/>
    </location>
</feature>
<evidence type="ECO:0000256" key="4">
    <source>
        <dbReference type="ARBA" id="ARBA00023034"/>
    </source>
</evidence>
<dbReference type="PROSITE" id="PS50942">
    <property type="entry name" value="ENTH"/>
    <property type="match status" value="1"/>
</dbReference>
<dbReference type="GO" id="GO:0005886">
    <property type="term" value="C:plasma membrane"/>
    <property type="evidence" value="ECO:0007669"/>
    <property type="project" value="TreeGrafter"/>
</dbReference>
<sequence>MDFMKILDQTVRDIKREVNLKVLKVPEIEQKALDATSDEPWGPHGSALLELAQATKKFTECQMIMNVLWTRLSDSTANWRYIYKSLTVIEYLIANGSERAVDDIIEHSHQISSFSGFEFVEPNGKDVGINVRKKVETILALLGDKEKIQAVRDKAASTRDKYFGLSSTGISYKSNLSSSSGSNFHQSDHYGSTSGSREGESFCDSYRDSEQSSDGKDGQSNRKVKFSSEKEGTILKKGEPRDARKTVSLKPLPKPSQISSASENTQLDSNDDEFDDFDPRGSAITGSTTKNAPQMNLFGESMVGDLLDAPTLMPSEATILNADETAEDDLFSDASFVSAAPVGTSTNTQTNADLFGDQPTFPATSPSNVDLFGAIDSDLHSETKPTNSIPQNGSSFDPFAASDSIFSSESKITSKNPPNGTNFDPFAAIPVSNVDVSDDFFGAFASNTEPPSRETSKDSSIHDIGNIDQTYMTNSQPSHKKEPFQVKSGIWADSLSRGLIDLNITAPKKTNLADIGVVGELDNGPDEKEKIIPQSAYTGRAMGAGSGLGRGMGISSSSMARASGNISAFQSQYGSFN</sequence>
<dbReference type="InterPro" id="IPR013809">
    <property type="entry name" value="ENTH"/>
</dbReference>
<evidence type="ECO:0000256" key="1">
    <source>
        <dbReference type="ARBA" id="ARBA00004132"/>
    </source>
</evidence>